<evidence type="ECO:0000313" key="3">
    <source>
        <dbReference type="EMBL" id="MBB6625870.1"/>
    </source>
</evidence>
<evidence type="ECO:0000259" key="1">
    <source>
        <dbReference type="Pfam" id="PF08279"/>
    </source>
</evidence>
<evidence type="ECO:0000313" key="4">
    <source>
        <dbReference type="Proteomes" id="UP000523955"/>
    </source>
</evidence>
<sequence length="324" mass="34932">MTTDQSPTARALLALEAIQARPGITGDELASRLRVSDRAARRYVGILREAGMPVESATGPYGGYRIGRGARVPPLMFTPEEALGLVMAVLRGWHGPVDSDQPAASALGKITRVLPQPAAASAEAMRRVVAQNPSDAAATPDSQRTADLARACESGHRVRLVYRSSASRPPREMVVDPWAVVVRHGRWYLLCWSRSADGRRVLRLDRVERVDVTADACEVPAGLDPVREVEEHLAVGWAHEVEVHLEVGFDVASRCVPRSLGRLEAVDEHRCVLRGSTDEPGWYAGQLAALELPFTLVGSAEVAAELRALAERLVRAVPGAPASS</sequence>
<dbReference type="PANTHER" id="PTHR34580">
    <property type="match status" value="1"/>
</dbReference>
<dbReference type="Pfam" id="PF08279">
    <property type="entry name" value="HTH_11"/>
    <property type="match status" value="1"/>
</dbReference>
<dbReference type="Gene3D" id="1.10.10.10">
    <property type="entry name" value="Winged helix-like DNA-binding domain superfamily/Winged helix DNA-binding domain"/>
    <property type="match status" value="1"/>
</dbReference>
<dbReference type="SUPFAM" id="SSF46785">
    <property type="entry name" value="Winged helix' DNA-binding domain"/>
    <property type="match status" value="1"/>
</dbReference>
<dbReference type="AlphaFoldDB" id="A0A7X0RCT7"/>
<comment type="caution">
    <text evidence="3">The sequence shown here is derived from an EMBL/GenBank/DDBJ whole genome shotgun (WGS) entry which is preliminary data.</text>
</comment>
<dbReference type="InterPro" id="IPR036390">
    <property type="entry name" value="WH_DNA-bd_sf"/>
</dbReference>
<dbReference type="EMBL" id="JACKXE010000001">
    <property type="protein sequence ID" value="MBB6625870.1"/>
    <property type="molecule type" value="Genomic_DNA"/>
</dbReference>
<name>A0A7X0RCT7_9ACTN</name>
<evidence type="ECO:0000259" key="2">
    <source>
        <dbReference type="Pfam" id="PF13280"/>
    </source>
</evidence>
<dbReference type="RefSeq" id="WP_185251199.1">
    <property type="nucleotide sequence ID" value="NZ_JACKXE010000001.1"/>
</dbReference>
<accession>A0A7X0RCT7</accession>
<protein>
    <submittedName>
        <fullName evidence="3">WYL domain-containing protein</fullName>
    </submittedName>
</protein>
<keyword evidence="4" id="KW-1185">Reference proteome</keyword>
<feature type="domain" description="WYL" evidence="2">
    <location>
        <begin position="146"/>
        <end position="212"/>
    </location>
</feature>
<dbReference type="PROSITE" id="PS52050">
    <property type="entry name" value="WYL"/>
    <property type="match status" value="1"/>
</dbReference>
<dbReference type="Proteomes" id="UP000523955">
    <property type="component" value="Unassembled WGS sequence"/>
</dbReference>
<reference evidence="3 4" key="1">
    <citation type="submission" date="2020-08" db="EMBL/GenBank/DDBJ databases">
        <authorList>
            <person name="Seo M.-J."/>
        </authorList>
    </citation>
    <scope>NUCLEOTIDE SEQUENCE [LARGE SCALE GENOMIC DNA]</scope>
    <source>
        <strain evidence="3 4">KIGAM211</strain>
    </source>
</reference>
<dbReference type="InterPro" id="IPR036388">
    <property type="entry name" value="WH-like_DNA-bd_sf"/>
</dbReference>
<dbReference type="InterPro" id="IPR013196">
    <property type="entry name" value="HTH_11"/>
</dbReference>
<dbReference type="InterPro" id="IPR051534">
    <property type="entry name" value="CBASS_pafABC_assoc_protein"/>
</dbReference>
<proteinExistence type="predicted"/>
<organism evidence="3 4">
    <name type="scientific">Nocardioides luti</name>
    <dbReference type="NCBI Taxonomy" id="2761101"/>
    <lineage>
        <taxon>Bacteria</taxon>
        <taxon>Bacillati</taxon>
        <taxon>Actinomycetota</taxon>
        <taxon>Actinomycetes</taxon>
        <taxon>Propionibacteriales</taxon>
        <taxon>Nocardioidaceae</taxon>
        <taxon>Nocardioides</taxon>
    </lineage>
</organism>
<feature type="domain" description="Helix-turn-helix type 11" evidence="1">
    <location>
        <begin position="12"/>
        <end position="65"/>
    </location>
</feature>
<dbReference type="Pfam" id="PF13280">
    <property type="entry name" value="WYL"/>
    <property type="match status" value="1"/>
</dbReference>
<gene>
    <name evidence="3" type="ORF">H5V45_00925</name>
</gene>
<dbReference type="PANTHER" id="PTHR34580:SF3">
    <property type="entry name" value="PROTEIN PAFB"/>
    <property type="match status" value="1"/>
</dbReference>
<dbReference type="InterPro" id="IPR026881">
    <property type="entry name" value="WYL_dom"/>
</dbReference>